<gene>
    <name evidence="4" type="ORF">FJM51_10065</name>
</gene>
<dbReference type="InterPro" id="IPR002197">
    <property type="entry name" value="HTH_Fis"/>
</dbReference>
<dbReference type="Gene3D" id="3.30.450.40">
    <property type="match status" value="1"/>
</dbReference>
<reference evidence="4 5" key="1">
    <citation type="submission" date="2019-06" db="EMBL/GenBank/DDBJ databases">
        <title>A novel bacterium of genus Amaricoccus, isolated from marine sediment.</title>
        <authorList>
            <person name="Huang H."/>
            <person name="Mo K."/>
            <person name="Hu Y."/>
        </authorList>
    </citation>
    <scope>NUCLEOTIDE SEQUENCE [LARGE SCALE GENOMIC DNA]</scope>
    <source>
        <strain evidence="4 5">HB172011</strain>
    </source>
</reference>
<dbReference type="SUPFAM" id="SSF46689">
    <property type="entry name" value="Homeodomain-like"/>
    <property type="match status" value="1"/>
</dbReference>
<feature type="domain" description="Sigma-54 factor interaction" evidence="2">
    <location>
        <begin position="365"/>
        <end position="467"/>
    </location>
</feature>
<evidence type="ECO:0000259" key="2">
    <source>
        <dbReference type="Pfam" id="PF00158"/>
    </source>
</evidence>
<dbReference type="InterPro" id="IPR027417">
    <property type="entry name" value="P-loop_NTPase"/>
</dbReference>
<dbReference type="OrthoDB" id="9805953at2"/>
<dbReference type="InterPro" id="IPR029016">
    <property type="entry name" value="GAF-like_dom_sf"/>
</dbReference>
<comment type="caution">
    <text evidence="4">The sequence shown here is derived from an EMBL/GenBank/DDBJ whole genome shotgun (WGS) entry which is preliminary data.</text>
</comment>
<dbReference type="InterPro" id="IPR009057">
    <property type="entry name" value="Homeodomain-like_sf"/>
</dbReference>
<dbReference type="Gene3D" id="3.40.50.300">
    <property type="entry name" value="P-loop containing nucleotide triphosphate hydrolases"/>
    <property type="match status" value="1"/>
</dbReference>
<evidence type="ECO:0008006" key="6">
    <source>
        <dbReference type="Google" id="ProtNLM"/>
    </source>
</evidence>
<dbReference type="Pfam" id="PF02954">
    <property type="entry name" value="HTH_8"/>
    <property type="match status" value="1"/>
</dbReference>
<keyword evidence="5" id="KW-1185">Reference proteome</keyword>
<accession>A0A501WNS3</accession>
<dbReference type="GO" id="GO:0000160">
    <property type="term" value="P:phosphorelay signal transduction system"/>
    <property type="evidence" value="ECO:0007669"/>
    <property type="project" value="UniProtKB-KW"/>
</dbReference>
<evidence type="ECO:0000259" key="3">
    <source>
        <dbReference type="Pfam" id="PF02954"/>
    </source>
</evidence>
<dbReference type="GO" id="GO:0043565">
    <property type="term" value="F:sequence-specific DNA binding"/>
    <property type="evidence" value="ECO:0007669"/>
    <property type="project" value="InterPro"/>
</dbReference>
<proteinExistence type="predicted"/>
<name>A0A501WNS3_9RHOB</name>
<feature type="domain" description="DNA binding HTH" evidence="3">
    <location>
        <begin position="616"/>
        <end position="643"/>
    </location>
</feature>
<evidence type="ECO:0000313" key="5">
    <source>
        <dbReference type="Proteomes" id="UP000319255"/>
    </source>
</evidence>
<dbReference type="Proteomes" id="UP000319255">
    <property type="component" value="Unassembled WGS sequence"/>
</dbReference>
<keyword evidence="1" id="KW-0902">Two-component regulatory system</keyword>
<dbReference type="GO" id="GO:0005524">
    <property type="term" value="F:ATP binding"/>
    <property type="evidence" value="ECO:0007669"/>
    <property type="project" value="InterPro"/>
</dbReference>
<dbReference type="InterPro" id="IPR002078">
    <property type="entry name" value="Sigma_54_int"/>
</dbReference>
<dbReference type="EMBL" id="VFRP01000008">
    <property type="protein sequence ID" value="TPE50978.1"/>
    <property type="molecule type" value="Genomic_DNA"/>
</dbReference>
<evidence type="ECO:0000256" key="1">
    <source>
        <dbReference type="ARBA" id="ARBA00023012"/>
    </source>
</evidence>
<evidence type="ECO:0000313" key="4">
    <source>
        <dbReference type="EMBL" id="TPE50978.1"/>
    </source>
</evidence>
<organism evidence="4 5">
    <name type="scientific">Amaricoccus solimangrovi</name>
    <dbReference type="NCBI Taxonomy" id="2589815"/>
    <lineage>
        <taxon>Bacteria</taxon>
        <taxon>Pseudomonadati</taxon>
        <taxon>Pseudomonadota</taxon>
        <taxon>Alphaproteobacteria</taxon>
        <taxon>Rhodobacterales</taxon>
        <taxon>Paracoccaceae</taxon>
        <taxon>Amaricoccus</taxon>
    </lineage>
</organism>
<dbReference type="AlphaFoldDB" id="A0A501WNS3"/>
<dbReference type="SUPFAM" id="SSF52540">
    <property type="entry name" value="P-loop containing nucleoside triphosphate hydrolases"/>
    <property type="match status" value="1"/>
</dbReference>
<dbReference type="Pfam" id="PF00158">
    <property type="entry name" value="Sigma54_activat"/>
    <property type="match status" value="1"/>
</dbReference>
<dbReference type="Gene3D" id="1.10.10.60">
    <property type="entry name" value="Homeodomain-like"/>
    <property type="match status" value="1"/>
</dbReference>
<dbReference type="GO" id="GO:0006355">
    <property type="term" value="P:regulation of DNA-templated transcription"/>
    <property type="evidence" value="ECO:0007669"/>
    <property type="project" value="InterPro"/>
</dbReference>
<protein>
    <recommendedName>
        <fullName evidence="6">Sigma-54 factor interaction domain-containing protein</fullName>
    </recommendedName>
</protein>
<sequence length="651" mass="70979">MNRSPILFAAAPGLADCARKRREGRMSQEVLALARTAPGAVDPGMADTISASWKACLGRGMDPHASPERTSLSAQDFLLRKQMVERVLLLARPEMELLSSQIAGSNNLIAFGDPTGTLIDVIADTECAASEVRAVITPGSVWDETIRGTNALGLSAKHKKLVTVIGSEHFFRENSGIGCTAAPIFDSANNILGVLNVTSPLLDRQYYCATLVNIAVNNISNRLFVEDHRNDLIILCHSRREYLDTQSAGMLAFDADGRLTGRNMMAQRLLGALPKRDEVHFSDLFLQDFGGAMDQIGLGDTVVLRDRTNSAIAVKLRLTRGRYLQLPPRTGEAIIGVDAVRVPRRTDREPEGFGQPEDELLRQRARMSVDALRLGMPVRVLGLSGHGLSRVAETIHALSGLNPRRVVVDCGAIVETHLSSTLKARVHGSGAAVAGEFLDLAEPSTLIIDGIEKVGSRSKSILETLADQVREMNGARDAGDERMWALIAIENRKPGAEEILCPNLAHESMNDIWGYTCEVMPLAARADFDRIAVRMLADIAPGIRLSDDAAERMRGLGGRLTFYLLRRLLFQLTRVPDAQAIRDEDVLRLLPWITSRIEPCAHCAGHPVKTLKCLEIQKAVAECGGNISIAARRLNMSRTTVYKHIGPGPEP</sequence>